<reference evidence="3 4" key="1">
    <citation type="submission" date="2017-04" db="EMBL/GenBank/DDBJ databases">
        <title>Bacillus krulwichiae AM31D Genome sequencing and assembly.</title>
        <authorList>
            <person name="Krulwich T.A."/>
            <person name="Anastor L."/>
            <person name="Ehrlich R."/>
            <person name="Ehrlich G.D."/>
            <person name="Janto B."/>
        </authorList>
    </citation>
    <scope>NUCLEOTIDE SEQUENCE [LARGE SCALE GENOMIC DNA]</scope>
    <source>
        <strain evidence="3 4">AM31D</strain>
    </source>
</reference>
<dbReference type="STRING" id="199441.BkAM31D_00380"/>
<evidence type="ECO:0000256" key="2">
    <source>
        <dbReference type="SAM" id="Phobius"/>
    </source>
</evidence>
<keyword evidence="3" id="KW-0132">Cell division</keyword>
<keyword evidence="2" id="KW-1133">Transmembrane helix</keyword>
<keyword evidence="2" id="KW-0812">Transmembrane</keyword>
<organism evidence="3 4">
    <name type="scientific">Halalkalibacter krulwichiae</name>
    <dbReference type="NCBI Taxonomy" id="199441"/>
    <lineage>
        <taxon>Bacteria</taxon>
        <taxon>Bacillati</taxon>
        <taxon>Bacillota</taxon>
        <taxon>Bacilli</taxon>
        <taxon>Bacillales</taxon>
        <taxon>Bacillaceae</taxon>
        <taxon>Halalkalibacter</taxon>
    </lineage>
</organism>
<dbReference type="InterPro" id="IPR039076">
    <property type="entry name" value="DivIC"/>
</dbReference>
<keyword evidence="4" id="KW-1185">Reference proteome</keyword>
<dbReference type="RefSeq" id="WP_066159751.1">
    <property type="nucleotide sequence ID" value="NZ_CP020814.1"/>
</dbReference>
<accession>A0A1Y9TH90</accession>
<dbReference type="AlphaFoldDB" id="A0A1Y9TH90"/>
<evidence type="ECO:0000256" key="1">
    <source>
        <dbReference type="SAM" id="Coils"/>
    </source>
</evidence>
<sequence length="126" mass="14906">MVTNQTSRVREMDKAYIKQREQELEREKRKRRGLFRRLVALAIIILILGSASIVTLYAQTSSLEGKKEEKQALEERLEQLKLEEKRLQQDIENYNDLDYIAEIARRDYYLTKPGETLFKLPDSQSN</sequence>
<feature type="coiled-coil region" evidence="1">
    <location>
        <begin position="63"/>
        <end position="97"/>
    </location>
</feature>
<dbReference type="Pfam" id="PF04977">
    <property type="entry name" value="DivIC"/>
    <property type="match status" value="1"/>
</dbReference>
<dbReference type="KEGG" id="bkw:BkAM31D_00380"/>
<keyword evidence="2" id="KW-0472">Membrane</keyword>
<feature type="transmembrane region" description="Helical" evidence="2">
    <location>
        <begin position="38"/>
        <end position="58"/>
    </location>
</feature>
<evidence type="ECO:0000313" key="4">
    <source>
        <dbReference type="Proteomes" id="UP000193006"/>
    </source>
</evidence>
<keyword evidence="1" id="KW-0175">Coiled coil</keyword>
<protein>
    <submittedName>
        <fullName evidence="3">Cell division protein DivIC</fullName>
    </submittedName>
</protein>
<dbReference type="EMBL" id="CP020814">
    <property type="protein sequence ID" value="ARK28457.1"/>
    <property type="molecule type" value="Genomic_DNA"/>
</dbReference>
<dbReference type="GO" id="GO:0051301">
    <property type="term" value="P:cell division"/>
    <property type="evidence" value="ECO:0007669"/>
    <property type="project" value="UniProtKB-KW"/>
</dbReference>
<dbReference type="PANTHER" id="PTHR40027">
    <property type="entry name" value="CELL DIVISION PROTEIN DIVIC"/>
    <property type="match status" value="1"/>
</dbReference>
<proteinExistence type="predicted"/>
<dbReference type="InterPro" id="IPR007060">
    <property type="entry name" value="FtsL/DivIC"/>
</dbReference>
<keyword evidence="3" id="KW-0131">Cell cycle</keyword>
<evidence type="ECO:0000313" key="3">
    <source>
        <dbReference type="EMBL" id="ARK28457.1"/>
    </source>
</evidence>
<dbReference type="Proteomes" id="UP000193006">
    <property type="component" value="Chromosome"/>
</dbReference>
<dbReference type="PANTHER" id="PTHR40027:SF1">
    <property type="entry name" value="CELL DIVISION PROTEIN DIVIC"/>
    <property type="match status" value="1"/>
</dbReference>
<gene>
    <name evidence="3" type="primary">divIC</name>
    <name evidence="3" type="ORF">BkAM31D_00380</name>
</gene>
<name>A0A1Y9TH90_9BACI</name>